<evidence type="ECO:0000313" key="3">
    <source>
        <dbReference type="WBParaSite" id="HCON_00139710-00001"/>
    </source>
</evidence>
<sequence length="184" mass="21541">MNSLITGDEKWVLYDNPVRKRQWVNKGEQPEPVPKADLHPRKLLLSCWWSRKGMEHWELLEKGQTINATMYVEQLQKLKAHIDRTRGKNAEVYFHHDNARPHTAKATQAELEKYDWVVIPQAPYSPDLAPSDYWLFTHLQRSLNEKKNSKRRMNSKKHSTNFSSPSPRPPVRRESTSCPSVSVE</sequence>
<reference evidence="3" key="1">
    <citation type="submission" date="2020-12" db="UniProtKB">
        <authorList>
            <consortium name="WormBaseParasite"/>
        </authorList>
    </citation>
    <scope>IDENTIFICATION</scope>
    <source>
        <strain evidence="3">MHco3</strain>
    </source>
</reference>
<evidence type="ECO:0000313" key="2">
    <source>
        <dbReference type="Proteomes" id="UP000025227"/>
    </source>
</evidence>
<dbReference type="OMA" id="WVDEDAK"/>
<dbReference type="InterPro" id="IPR052709">
    <property type="entry name" value="Transposase-MT_Hybrid"/>
</dbReference>
<dbReference type="PANTHER" id="PTHR46060:SF1">
    <property type="entry name" value="MARINER MOS1 TRANSPOSASE-LIKE PROTEIN"/>
    <property type="match status" value="1"/>
</dbReference>
<dbReference type="PANTHER" id="PTHR46060">
    <property type="entry name" value="MARINER MOS1 TRANSPOSASE-LIKE PROTEIN"/>
    <property type="match status" value="1"/>
</dbReference>
<feature type="region of interest" description="Disordered" evidence="1">
    <location>
        <begin position="145"/>
        <end position="184"/>
    </location>
</feature>
<dbReference type="GO" id="GO:0003676">
    <property type="term" value="F:nucleic acid binding"/>
    <property type="evidence" value="ECO:0007669"/>
    <property type="project" value="InterPro"/>
</dbReference>
<organism evidence="2 3">
    <name type="scientific">Haemonchus contortus</name>
    <name type="common">Barber pole worm</name>
    <dbReference type="NCBI Taxonomy" id="6289"/>
    <lineage>
        <taxon>Eukaryota</taxon>
        <taxon>Metazoa</taxon>
        <taxon>Ecdysozoa</taxon>
        <taxon>Nematoda</taxon>
        <taxon>Chromadorea</taxon>
        <taxon>Rhabditida</taxon>
        <taxon>Rhabditina</taxon>
        <taxon>Rhabditomorpha</taxon>
        <taxon>Strongyloidea</taxon>
        <taxon>Trichostrongylidae</taxon>
        <taxon>Haemonchus</taxon>
    </lineage>
</organism>
<dbReference type="WBParaSite" id="HCON_00139710-00001">
    <property type="protein sequence ID" value="HCON_00139710-00001"/>
    <property type="gene ID" value="HCON_00139710"/>
</dbReference>
<protein>
    <submittedName>
        <fullName evidence="3">Transposase</fullName>
    </submittedName>
</protein>
<dbReference type="InterPro" id="IPR036397">
    <property type="entry name" value="RNaseH_sf"/>
</dbReference>
<evidence type="ECO:0000256" key="1">
    <source>
        <dbReference type="SAM" id="MobiDB-lite"/>
    </source>
</evidence>
<keyword evidence="2" id="KW-1185">Reference proteome</keyword>
<proteinExistence type="predicted"/>
<dbReference type="Proteomes" id="UP000025227">
    <property type="component" value="Unplaced"/>
</dbReference>
<accession>A0A7I4YUH6</accession>
<dbReference type="OrthoDB" id="9970333at2759"/>
<dbReference type="InterPro" id="IPR001888">
    <property type="entry name" value="Transposase_1"/>
</dbReference>
<feature type="compositionally biased region" description="Basic residues" evidence="1">
    <location>
        <begin position="148"/>
        <end position="159"/>
    </location>
</feature>
<dbReference type="AlphaFoldDB" id="A0A7I4YUH6"/>
<dbReference type="Gene3D" id="3.30.420.10">
    <property type="entry name" value="Ribonuclease H-like superfamily/Ribonuclease H"/>
    <property type="match status" value="1"/>
</dbReference>
<dbReference type="Pfam" id="PF01359">
    <property type="entry name" value="Transposase_1"/>
    <property type="match status" value="1"/>
</dbReference>
<name>A0A7I4YUH6_HAECO</name>